<dbReference type="InterPro" id="IPR027417">
    <property type="entry name" value="P-loop_NTPase"/>
</dbReference>
<organism evidence="4 5">
    <name type="scientific">Thlaspi arvense</name>
    <name type="common">Field penny-cress</name>
    <dbReference type="NCBI Taxonomy" id="13288"/>
    <lineage>
        <taxon>Eukaryota</taxon>
        <taxon>Viridiplantae</taxon>
        <taxon>Streptophyta</taxon>
        <taxon>Embryophyta</taxon>
        <taxon>Tracheophyta</taxon>
        <taxon>Spermatophyta</taxon>
        <taxon>Magnoliopsida</taxon>
        <taxon>eudicotyledons</taxon>
        <taxon>Gunneridae</taxon>
        <taxon>Pentapetalae</taxon>
        <taxon>rosids</taxon>
        <taxon>malvids</taxon>
        <taxon>Brassicales</taxon>
        <taxon>Brassicaceae</taxon>
        <taxon>Thlaspideae</taxon>
        <taxon>Thlaspi</taxon>
    </lineage>
</organism>
<evidence type="ECO:0000256" key="2">
    <source>
        <dbReference type="SAM" id="MobiDB-lite"/>
    </source>
</evidence>
<protein>
    <recommendedName>
        <fullName evidence="3">Helicase C-terminal domain-containing protein</fullName>
    </recommendedName>
</protein>
<proteinExistence type="predicted"/>
<evidence type="ECO:0000313" key="5">
    <source>
        <dbReference type="Proteomes" id="UP000836841"/>
    </source>
</evidence>
<accession>A0AAU9R5X1</accession>
<dbReference type="PANTHER" id="PTHR47958">
    <property type="entry name" value="ATP-DEPENDENT RNA HELICASE DBP3"/>
    <property type="match status" value="1"/>
</dbReference>
<evidence type="ECO:0000313" key="4">
    <source>
        <dbReference type="EMBL" id="CAH2034134.1"/>
    </source>
</evidence>
<dbReference type="GO" id="GO:0003723">
    <property type="term" value="F:RNA binding"/>
    <property type="evidence" value="ECO:0007669"/>
    <property type="project" value="UniProtKB-KW"/>
</dbReference>
<sequence length="162" mass="18679">MACDDIAPRREVARTEKSQLRRIQKKRDSTFSSQLATGIVSRGIDADVAHVINYDMPNEMDPYTHRVGRTGRAGKREVLRSTAFLSLLTLEDKDVFYALKQELVKSNSLEPPKLARHAKFKPRTVLDRFSKRPRHRDSDNVTSHHKAKEHNNNGKFFHQKKS</sequence>
<dbReference type="EMBL" id="OU466857">
    <property type="protein sequence ID" value="CAH2034134.1"/>
    <property type="molecule type" value="Genomic_DNA"/>
</dbReference>
<dbReference type="SUPFAM" id="SSF52540">
    <property type="entry name" value="P-loop containing nucleoside triphosphate hydrolases"/>
    <property type="match status" value="1"/>
</dbReference>
<keyword evidence="5" id="KW-1185">Reference proteome</keyword>
<dbReference type="Gene3D" id="3.40.50.300">
    <property type="entry name" value="P-loop containing nucleotide triphosphate hydrolases"/>
    <property type="match status" value="1"/>
</dbReference>
<dbReference type="Pfam" id="PF00271">
    <property type="entry name" value="Helicase_C"/>
    <property type="match status" value="1"/>
</dbReference>
<gene>
    <name evidence="4" type="ORF">TAV2_LOCUS1056</name>
</gene>
<dbReference type="Proteomes" id="UP000836841">
    <property type="component" value="Chromosome 1"/>
</dbReference>
<feature type="domain" description="Helicase C-terminal" evidence="3">
    <location>
        <begin position="4"/>
        <end position="74"/>
    </location>
</feature>
<evidence type="ECO:0000256" key="1">
    <source>
        <dbReference type="ARBA" id="ARBA00022884"/>
    </source>
</evidence>
<evidence type="ECO:0000259" key="3">
    <source>
        <dbReference type="SMART" id="SM00490"/>
    </source>
</evidence>
<feature type="region of interest" description="Disordered" evidence="2">
    <location>
        <begin position="115"/>
        <end position="162"/>
    </location>
</feature>
<keyword evidence="1" id="KW-0694">RNA-binding</keyword>
<dbReference type="AlphaFoldDB" id="A0AAU9R5X1"/>
<dbReference type="InterPro" id="IPR001650">
    <property type="entry name" value="Helicase_C-like"/>
</dbReference>
<reference evidence="4 5" key="1">
    <citation type="submission" date="2022-03" db="EMBL/GenBank/DDBJ databases">
        <authorList>
            <person name="Nunn A."/>
            <person name="Chopra R."/>
            <person name="Nunn A."/>
            <person name="Contreras Garrido A."/>
        </authorList>
    </citation>
    <scope>NUCLEOTIDE SEQUENCE [LARGE SCALE GENOMIC DNA]</scope>
</reference>
<dbReference type="SMART" id="SM00490">
    <property type="entry name" value="HELICc"/>
    <property type="match status" value="1"/>
</dbReference>
<name>A0AAU9R5X1_THLAR</name>